<name>A0A835M8N9_9MAGN</name>
<gene>
    <name evidence="2" type="ORF">IFM89_039053</name>
</gene>
<dbReference type="Pfam" id="PF01344">
    <property type="entry name" value="Kelch_1"/>
    <property type="match status" value="3"/>
</dbReference>
<dbReference type="Pfam" id="PF24681">
    <property type="entry name" value="Kelch_KLHDC2_KLHL20_DRC7"/>
    <property type="match status" value="1"/>
</dbReference>
<dbReference type="PANTHER" id="PTHR46034">
    <property type="match status" value="1"/>
</dbReference>
<protein>
    <recommendedName>
        <fullName evidence="1">DCD domain-containing protein</fullName>
    </recommendedName>
</protein>
<proteinExistence type="predicted"/>
<dbReference type="Gene3D" id="2.120.10.80">
    <property type="entry name" value="Kelch-type beta propeller"/>
    <property type="match status" value="1"/>
</dbReference>
<dbReference type="AlphaFoldDB" id="A0A835M8N9"/>
<dbReference type="OrthoDB" id="45365at2759"/>
<dbReference type="SUPFAM" id="SSF117281">
    <property type="entry name" value="Kelch motif"/>
    <property type="match status" value="1"/>
</dbReference>
<dbReference type="Pfam" id="PF10539">
    <property type="entry name" value="Dev_Cell_Death"/>
    <property type="match status" value="1"/>
</dbReference>
<dbReference type="SMART" id="SM00767">
    <property type="entry name" value="DCD"/>
    <property type="match status" value="1"/>
</dbReference>
<feature type="domain" description="DCD" evidence="1">
    <location>
        <begin position="14"/>
        <end position="147"/>
    </location>
</feature>
<evidence type="ECO:0000259" key="1">
    <source>
        <dbReference type="PROSITE" id="PS51222"/>
    </source>
</evidence>
<dbReference type="PROSITE" id="PS51222">
    <property type="entry name" value="DCD"/>
    <property type="match status" value="1"/>
</dbReference>
<dbReference type="InterPro" id="IPR015915">
    <property type="entry name" value="Kelch-typ_b-propeller"/>
</dbReference>
<dbReference type="PANTHER" id="PTHR46034:SF7">
    <property type="entry name" value="INFLUENZA VIRUS NS1A-BINDING PROTEIN"/>
    <property type="match status" value="1"/>
</dbReference>
<dbReference type="InterPro" id="IPR013989">
    <property type="entry name" value="Dev_and_cell_death_domain"/>
</dbReference>
<evidence type="ECO:0000313" key="2">
    <source>
        <dbReference type="EMBL" id="KAF9617859.1"/>
    </source>
</evidence>
<dbReference type="Proteomes" id="UP000631114">
    <property type="component" value="Unassembled WGS sequence"/>
</dbReference>
<reference evidence="2 3" key="1">
    <citation type="submission" date="2020-10" db="EMBL/GenBank/DDBJ databases">
        <title>The Coptis chinensis genome and diversification of protoberbering-type alkaloids.</title>
        <authorList>
            <person name="Wang B."/>
            <person name="Shu S."/>
            <person name="Song C."/>
            <person name="Liu Y."/>
        </authorList>
    </citation>
    <scope>NUCLEOTIDE SEQUENCE [LARGE SCALE GENOMIC DNA]</scope>
    <source>
        <strain evidence="2">HL-2020</strain>
        <tissue evidence="2">Leaf</tissue>
    </source>
</reference>
<organism evidence="2 3">
    <name type="scientific">Coptis chinensis</name>
    <dbReference type="NCBI Taxonomy" id="261450"/>
    <lineage>
        <taxon>Eukaryota</taxon>
        <taxon>Viridiplantae</taxon>
        <taxon>Streptophyta</taxon>
        <taxon>Embryophyta</taxon>
        <taxon>Tracheophyta</taxon>
        <taxon>Spermatophyta</taxon>
        <taxon>Magnoliopsida</taxon>
        <taxon>Ranunculales</taxon>
        <taxon>Ranunculaceae</taxon>
        <taxon>Coptidoideae</taxon>
        <taxon>Coptis</taxon>
    </lineage>
</organism>
<dbReference type="PRINTS" id="PR00501">
    <property type="entry name" value="KELCHREPEAT"/>
</dbReference>
<accession>A0A835M8N9</accession>
<dbReference type="EMBL" id="JADFTS010000003">
    <property type="protein sequence ID" value="KAF9617859.1"/>
    <property type="molecule type" value="Genomic_DNA"/>
</dbReference>
<dbReference type="SMART" id="SM00612">
    <property type="entry name" value="Kelch"/>
    <property type="match status" value="6"/>
</dbReference>
<sequence length="611" mass="67639">MANDRFSTRNLSKTELGGVIFGCTQTSMRECLVNQLFGLPGKHFLYVQNIQPGLPLFLFNYSDRKLYGLFEAVSQGNWNINPYGWSPNGSERTMYPAQVRVHTRLQCEPLLEPQFKPIIAENYYTSSRFCLDIDRAQASALISLFASSPVIGGAPKWIPKLALNLDPSSSTPLVSKSYNTSLDQSDLKQRFGVTPIYEESQIHETHGDKEQVENEEQLIYLKLEKLALERKHTSSSPLDHVTDVAVPCNTSTENLENGSAQERVSGAADKYEETSTSDLQLVIDQGDTDLELHKLKDRVELLESQLKISTTCVNETVAEPFDELRLSGEELIFLLGGYDGYSFLSAVDCYSPSKDIVRSLQPMSAIRSQAAVAALDGHIYIFGGGNRDLWYDTVECYSPFRNEWTSCPSLSVEKGNLVGATLHGKLFAIGGANRDHCLSDVEMFDPSLGRWVRSQSMLKKRFAPASAEINGAIYVVGGYDGKNYLNSAERFDPRTISWESVPSMKTSRGGHSVVAFNEKIYAFGGFDGTRNVSEVEVLDPRFGSWTDGDSMHQPRVSAGAVVIGESIYVIGGVQSGSNFIDTVEHYKEDSGWLVIKSKAIGKRSFFSAVVV</sequence>
<evidence type="ECO:0000313" key="3">
    <source>
        <dbReference type="Proteomes" id="UP000631114"/>
    </source>
</evidence>
<dbReference type="GO" id="GO:0034976">
    <property type="term" value="P:response to endoplasmic reticulum stress"/>
    <property type="evidence" value="ECO:0007669"/>
    <property type="project" value="InterPro"/>
</dbReference>
<dbReference type="InterPro" id="IPR044832">
    <property type="entry name" value="NRP-like"/>
</dbReference>
<dbReference type="InterPro" id="IPR006652">
    <property type="entry name" value="Kelch_1"/>
</dbReference>
<comment type="caution">
    <text evidence="2">The sequence shown here is derived from an EMBL/GenBank/DDBJ whole genome shotgun (WGS) entry which is preliminary data.</text>
</comment>
<keyword evidence="3" id="KW-1185">Reference proteome</keyword>